<dbReference type="AlphaFoldDB" id="A0A6B3LXN7"/>
<evidence type="ECO:0000313" key="3">
    <source>
        <dbReference type="Proteomes" id="UP000474777"/>
    </source>
</evidence>
<dbReference type="InterPro" id="IPR021255">
    <property type="entry name" value="DUF2807"/>
</dbReference>
<comment type="caution">
    <text evidence="2">The sequence shown here is derived from an EMBL/GenBank/DDBJ whole genome shotgun (WGS) entry which is preliminary data.</text>
</comment>
<organism evidence="2 3">
    <name type="scientific">Pontibacter burrus</name>
    <dbReference type="NCBI Taxonomy" id="2704466"/>
    <lineage>
        <taxon>Bacteria</taxon>
        <taxon>Pseudomonadati</taxon>
        <taxon>Bacteroidota</taxon>
        <taxon>Cytophagia</taxon>
        <taxon>Cytophagales</taxon>
        <taxon>Hymenobacteraceae</taxon>
        <taxon>Pontibacter</taxon>
    </lineage>
</organism>
<dbReference type="PROSITE" id="PS51257">
    <property type="entry name" value="PROKAR_LIPOPROTEIN"/>
    <property type="match status" value="1"/>
</dbReference>
<evidence type="ECO:0000313" key="2">
    <source>
        <dbReference type="EMBL" id="NEM98400.1"/>
    </source>
</evidence>
<dbReference type="PANTHER" id="PTHR39200">
    <property type="entry name" value="HYPOTHETICAL EXPORTED PROTEIN"/>
    <property type="match status" value="1"/>
</dbReference>
<proteinExistence type="predicted"/>
<dbReference type="Pfam" id="PF10988">
    <property type="entry name" value="DUF2807"/>
    <property type="match status" value="1"/>
</dbReference>
<evidence type="ECO:0000259" key="1">
    <source>
        <dbReference type="Pfam" id="PF10988"/>
    </source>
</evidence>
<dbReference type="RefSeq" id="WP_163915302.1">
    <property type="nucleotide sequence ID" value="NZ_JAAGWD010000005.1"/>
</dbReference>
<dbReference type="PANTHER" id="PTHR39200:SF1">
    <property type="entry name" value="AUTO-TRANSPORTER ADHESIN HEAD GIN DOMAIN-CONTAINING PROTEIN-RELATED"/>
    <property type="match status" value="1"/>
</dbReference>
<name>A0A6B3LXN7_9BACT</name>
<reference evidence="2 3" key="1">
    <citation type="submission" date="2020-02" db="EMBL/GenBank/DDBJ databases">
        <authorList>
            <person name="Kim M.K."/>
        </authorList>
    </citation>
    <scope>NUCLEOTIDE SEQUENCE [LARGE SCALE GENOMIC DNA]</scope>
    <source>
        <strain evidence="2 3">BT327</strain>
    </source>
</reference>
<keyword evidence="3" id="KW-1185">Reference proteome</keyword>
<protein>
    <submittedName>
        <fullName evidence="2">DUF2807 domain-containing protein</fullName>
    </submittedName>
</protein>
<dbReference type="Gene3D" id="2.160.20.120">
    <property type="match status" value="1"/>
</dbReference>
<dbReference type="EMBL" id="JAAGWD010000005">
    <property type="protein sequence ID" value="NEM98400.1"/>
    <property type="molecule type" value="Genomic_DNA"/>
</dbReference>
<feature type="domain" description="Putative auto-transporter adhesin head GIN" evidence="1">
    <location>
        <begin position="50"/>
        <end position="229"/>
    </location>
</feature>
<sequence length="244" mass="26478">MMKAIALNWVGRVRLLLLLTVTMLFGSCEDSKCIKGEGAMDTRLLNLDPFRRINVQGDFKVYLTQGTVQKVEIRGEPNILDQVETAVRDDTWKITHAECVRRSKSVEVYITLPAVESLYLNGSGSIEGRSNFTASDLDIELNGSGNVRLDVEAARIISRITGSGKLQLQGITPLHRIDISGSGRVESYDLESESVEVTISGSGIAQVTAATKLDVSISGSGIVYYKGDPNVSQRISGSGKVVKQ</sequence>
<accession>A0A6B3LXN7</accession>
<gene>
    <name evidence="2" type="ORF">GXP69_11910</name>
</gene>
<dbReference type="Proteomes" id="UP000474777">
    <property type="component" value="Unassembled WGS sequence"/>
</dbReference>